<accession>A0A059E0N4</accession>
<organism evidence="1 2">
    <name type="scientific">Hyphomonas atlantica</name>
    <dbReference type="NCBI Taxonomy" id="1280948"/>
    <lineage>
        <taxon>Bacteria</taxon>
        <taxon>Pseudomonadati</taxon>
        <taxon>Pseudomonadota</taxon>
        <taxon>Alphaproteobacteria</taxon>
        <taxon>Hyphomonadales</taxon>
        <taxon>Hyphomonadaceae</taxon>
        <taxon>Hyphomonas</taxon>
    </lineage>
</organism>
<comment type="caution">
    <text evidence="1">The sequence shown here is derived from an EMBL/GenBank/DDBJ whole genome shotgun (WGS) entry which is preliminary data.</text>
</comment>
<sequence length="103" mass="11847">MLALSSRWKPFVRFVIELPEEKVSHGNSKKGEETIIRPVGKPLFGNIQTRRTIGVYVSIWRSWNALTQNFYDRQPVWIVAGKVDANRETIDGLSLAFYTEHAL</sequence>
<protein>
    <submittedName>
        <fullName evidence="1">Uncharacterized protein</fullName>
    </submittedName>
</protein>
<evidence type="ECO:0000313" key="1">
    <source>
        <dbReference type="EMBL" id="KCZ60519.1"/>
    </source>
</evidence>
<proteinExistence type="predicted"/>
<reference evidence="1 2" key="1">
    <citation type="journal article" date="2014" name="Antonie Van Leeuwenhoek">
        <title>Hyphomonas beringensis sp. nov. and Hyphomonas chukchiensis sp. nov., isolated from surface seawater of the Bering Sea and Chukchi Sea.</title>
        <authorList>
            <person name="Li C."/>
            <person name="Lai Q."/>
            <person name="Li G."/>
            <person name="Dong C."/>
            <person name="Wang J."/>
            <person name="Liao Y."/>
            <person name="Shao Z."/>
        </authorList>
    </citation>
    <scope>NUCLEOTIDE SEQUENCE [LARGE SCALE GENOMIC DNA]</scope>
    <source>
        <strain evidence="1 2">22II1-22F38</strain>
    </source>
</reference>
<dbReference type="EMBL" id="AWFH01000023">
    <property type="protein sequence ID" value="KCZ60519.1"/>
    <property type="molecule type" value="Genomic_DNA"/>
</dbReference>
<dbReference type="Proteomes" id="UP000024547">
    <property type="component" value="Unassembled WGS sequence"/>
</dbReference>
<gene>
    <name evidence="1" type="ORF">HY36_05945</name>
</gene>
<name>A0A059E0N4_9PROT</name>
<evidence type="ECO:0000313" key="2">
    <source>
        <dbReference type="Proteomes" id="UP000024547"/>
    </source>
</evidence>
<keyword evidence="2" id="KW-1185">Reference proteome</keyword>
<dbReference type="AlphaFoldDB" id="A0A059E0N4"/>